<evidence type="ECO:0000259" key="1">
    <source>
        <dbReference type="PROSITE" id="PS51823"/>
    </source>
</evidence>
<dbReference type="PANTHER" id="PTHR12601:SF6">
    <property type="entry name" value="CLUSTERED MITOCHONDRIA PROTEIN HOMOLOG"/>
    <property type="match status" value="1"/>
</dbReference>
<proteinExistence type="predicted"/>
<keyword evidence="3" id="KW-1185">Reference proteome</keyword>
<dbReference type="Proteomes" id="UP000664859">
    <property type="component" value="Unassembled WGS sequence"/>
</dbReference>
<comment type="caution">
    <text evidence="2">The sequence shown here is derived from an EMBL/GenBank/DDBJ whole genome shotgun (WGS) entry which is preliminary data.</text>
</comment>
<dbReference type="GO" id="GO:0005737">
    <property type="term" value="C:cytoplasm"/>
    <property type="evidence" value="ECO:0007669"/>
    <property type="project" value="TreeGrafter"/>
</dbReference>
<dbReference type="PANTHER" id="PTHR12601">
    <property type="entry name" value="EUKARYOTIC TRANSLATION INITIATION FACTOR 3 SUBUNIT EIF-3"/>
    <property type="match status" value="1"/>
</dbReference>
<sequence length="215" mass="22854">MCLSLSAIATACRRTLCRKYQALTALNKDFISAAVTYGRTIISEYFLKEEAKSVCPSLVGGIAGGRKFLLRGILFKLADGSRGPYDGSDEAAGKALNNDLKGAVHLVKCSIPGLFCSLQALIDYKGFRMHAQAQLPLCSRATLRCGSCDAGATVVDGDGALRHKLRLVAAQLNLKAHRGRGGAELQLGCDVEGHRGTDGNLYVIDAARVFPPESP</sequence>
<reference evidence="2" key="1">
    <citation type="submission" date="2021-02" db="EMBL/GenBank/DDBJ databases">
        <title>First Annotated Genome of the Yellow-green Alga Tribonema minus.</title>
        <authorList>
            <person name="Mahan K.M."/>
        </authorList>
    </citation>
    <scope>NUCLEOTIDE SEQUENCE</scope>
    <source>
        <strain evidence="2">UTEX B ZZ1240</strain>
    </source>
</reference>
<evidence type="ECO:0000313" key="2">
    <source>
        <dbReference type="EMBL" id="KAG5189616.1"/>
    </source>
</evidence>
<dbReference type="Pfam" id="PF13236">
    <property type="entry name" value="CLU"/>
    <property type="match status" value="1"/>
</dbReference>
<dbReference type="AlphaFoldDB" id="A0A835ZAL9"/>
<dbReference type="PROSITE" id="PS51823">
    <property type="entry name" value="CLU"/>
    <property type="match status" value="1"/>
</dbReference>
<evidence type="ECO:0000313" key="3">
    <source>
        <dbReference type="Proteomes" id="UP000664859"/>
    </source>
</evidence>
<dbReference type="GO" id="GO:0048312">
    <property type="term" value="P:intracellular distribution of mitochondria"/>
    <property type="evidence" value="ECO:0007669"/>
    <property type="project" value="TreeGrafter"/>
</dbReference>
<feature type="domain" description="Clu" evidence="1">
    <location>
        <begin position="1"/>
        <end position="215"/>
    </location>
</feature>
<dbReference type="InterPro" id="IPR027523">
    <property type="entry name" value="CLU_prot"/>
</dbReference>
<protein>
    <submittedName>
        <fullName evidence="2">CLU domain-containing protein</fullName>
    </submittedName>
</protein>
<gene>
    <name evidence="2" type="ORF">JKP88DRAFT_160693</name>
</gene>
<name>A0A835ZAL9_9STRA</name>
<accession>A0A835ZAL9</accession>
<dbReference type="EMBL" id="JAFCMP010000046">
    <property type="protein sequence ID" value="KAG5189616.1"/>
    <property type="molecule type" value="Genomic_DNA"/>
</dbReference>
<dbReference type="OrthoDB" id="201749at2759"/>
<organism evidence="2 3">
    <name type="scientific">Tribonema minus</name>
    <dbReference type="NCBI Taxonomy" id="303371"/>
    <lineage>
        <taxon>Eukaryota</taxon>
        <taxon>Sar</taxon>
        <taxon>Stramenopiles</taxon>
        <taxon>Ochrophyta</taxon>
        <taxon>PX clade</taxon>
        <taxon>Xanthophyceae</taxon>
        <taxon>Tribonematales</taxon>
        <taxon>Tribonemataceae</taxon>
        <taxon>Tribonema</taxon>
    </lineage>
</organism>
<dbReference type="GO" id="GO:0003729">
    <property type="term" value="F:mRNA binding"/>
    <property type="evidence" value="ECO:0007669"/>
    <property type="project" value="TreeGrafter"/>
</dbReference>
<feature type="non-terminal residue" evidence="2">
    <location>
        <position position="215"/>
    </location>
</feature>
<dbReference type="InterPro" id="IPR025697">
    <property type="entry name" value="CLU_dom"/>
</dbReference>